<accession>A0A3M7QEL6</accession>
<dbReference type="EMBL" id="REGN01006366">
    <property type="protein sequence ID" value="RNA09830.1"/>
    <property type="molecule type" value="Genomic_DNA"/>
</dbReference>
<name>A0A3M7QEL6_BRAPC</name>
<organism evidence="1 2">
    <name type="scientific">Brachionus plicatilis</name>
    <name type="common">Marine rotifer</name>
    <name type="synonym">Brachionus muelleri</name>
    <dbReference type="NCBI Taxonomy" id="10195"/>
    <lineage>
        <taxon>Eukaryota</taxon>
        <taxon>Metazoa</taxon>
        <taxon>Spiralia</taxon>
        <taxon>Gnathifera</taxon>
        <taxon>Rotifera</taxon>
        <taxon>Eurotatoria</taxon>
        <taxon>Monogononta</taxon>
        <taxon>Pseudotrocha</taxon>
        <taxon>Ploima</taxon>
        <taxon>Brachionidae</taxon>
        <taxon>Brachionus</taxon>
    </lineage>
</organism>
<comment type="caution">
    <text evidence="1">The sequence shown here is derived from an EMBL/GenBank/DDBJ whole genome shotgun (WGS) entry which is preliminary data.</text>
</comment>
<proteinExistence type="predicted"/>
<keyword evidence="2" id="KW-1185">Reference proteome</keyword>
<evidence type="ECO:0000313" key="2">
    <source>
        <dbReference type="Proteomes" id="UP000276133"/>
    </source>
</evidence>
<protein>
    <submittedName>
        <fullName evidence="1">Uncharacterized protein</fullName>
    </submittedName>
</protein>
<gene>
    <name evidence="1" type="ORF">BpHYR1_047488</name>
</gene>
<evidence type="ECO:0000313" key="1">
    <source>
        <dbReference type="EMBL" id="RNA09830.1"/>
    </source>
</evidence>
<sequence length="176" mass="19627">MACQGCERLKFTVKLFALLTFDGKHELDTDPLRLINFLVTSGSDDSDFFNDSSRLARSANSLYFLALALFISLTKSSSIQSGKVTFSNCSFVKRLDFLPNKASCNGIYNSSSFYLNLGLAHQAKHDLGQSAIIRPNIDSYLAILNSRLKFDSFNNPILKFNFNSLTVNISKSLQEN</sequence>
<dbReference type="AlphaFoldDB" id="A0A3M7QEL6"/>
<reference evidence="1 2" key="1">
    <citation type="journal article" date="2018" name="Sci. Rep.">
        <title>Genomic signatures of local adaptation to the degree of environmental predictability in rotifers.</title>
        <authorList>
            <person name="Franch-Gras L."/>
            <person name="Hahn C."/>
            <person name="Garcia-Roger E.M."/>
            <person name="Carmona M.J."/>
            <person name="Serra M."/>
            <person name="Gomez A."/>
        </authorList>
    </citation>
    <scope>NUCLEOTIDE SEQUENCE [LARGE SCALE GENOMIC DNA]</scope>
    <source>
        <strain evidence="1">HYR1</strain>
    </source>
</reference>
<dbReference type="Proteomes" id="UP000276133">
    <property type="component" value="Unassembled WGS sequence"/>
</dbReference>